<accession>A0ABS5W2D1</accession>
<dbReference type="RefSeq" id="WP_214535284.1">
    <property type="nucleotide sequence ID" value="NZ_JAHFVK010000001.1"/>
</dbReference>
<dbReference type="Proteomes" id="UP000811255">
    <property type="component" value="Unassembled WGS sequence"/>
</dbReference>
<keyword evidence="3" id="KW-1185">Reference proteome</keyword>
<comment type="caution">
    <text evidence="2">The sequence shown here is derived from an EMBL/GenBank/DDBJ whole genome shotgun (WGS) entry which is preliminary data.</text>
</comment>
<evidence type="ECO:0008006" key="4">
    <source>
        <dbReference type="Google" id="ProtNLM"/>
    </source>
</evidence>
<organism evidence="2 3">
    <name type="scientific">Croceibacterium selenioxidans</name>
    <dbReference type="NCBI Taxonomy" id="2838833"/>
    <lineage>
        <taxon>Bacteria</taxon>
        <taxon>Pseudomonadati</taxon>
        <taxon>Pseudomonadota</taxon>
        <taxon>Alphaproteobacteria</taxon>
        <taxon>Sphingomonadales</taxon>
        <taxon>Erythrobacteraceae</taxon>
        <taxon>Croceibacterium</taxon>
    </lineage>
</organism>
<evidence type="ECO:0000313" key="2">
    <source>
        <dbReference type="EMBL" id="MBT2133913.1"/>
    </source>
</evidence>
<evidence type="ECO:0000313" key="3">
    <source>
        <dbReference type="Proteomes" id="UP000811255"/>
    </source>
</evidence>
<name>A0ABS5W2D1_9SPHN</name>
<dbReference type="EMBL" id="JAHFVK010000001">
    <property type="protein sequence ID" value="MBT2133913.1"/>
    <property type="molecule type" value="Genomic_DNA"/>
</dbReference>
<reference evidence="2 3" key="1">
    <citation type="submission" date="2021-05" db="EMBL/GenBank/DDBJ databases">
        <title>Croceibacterium sp. LX-88 genome sequence.</title>
        <authorList>
            <person name="Luo X."/>
        </authorList>
    </citation>
    <scope>NUCLEOTIDE SEQUENCE [LARGE SCALE GENOMIC DNA]</scope>
    <source>
        <strain evidence="2 3">LX-88</strain>
    </source>
</reference>
<dbReference type="PROSITE" id="PS51257">
    <property type="entry name" value="PROKAR_LIPOPROTEIN"/>
    <property type="match status" value="1"/>
</dbReference>
<proteinExistence type="predicted"/>
<protein>
    <recommendedName>
        <fullName evidence="4">Lipoprotein</fullName>
    </recommendedName>
</protein>
<evidence type="ECO:0000256" key="1">
    <source>
        <dbReference type="SAM" id="SignalP"/>
    </source>
</evidence>
<keyword evidence="1" id="KW-0732">Signal</keyword>
<feature type="signal peptide" evidence="1">
    <location>
        <begin position="1"/>
        <end position="20"/>
    </location>
</feature>
<gene>
    <name evidence="2" type="ORF">KK137_06160</name>
</gene>
<feature type="chain" id="PRO_5045875681" description="Lipoprotein" evidence="1">
    <location>
        <begin position="21"/>
        <end position="117"/>
    </location>
</feature>
<sequence>MRKAVSAALLLLTACSQGNSAPQSDPESLIECALAGAGTFDWTCAIERSESADGLILTVLHPEGGFRRFTVANDGRTLTVADGAQVASVVPADDAIEVAVGLDRYRIPPKALSHDAQ</sequence>